<feature type="chain" id="PRO_5024828343" evidence="1">
    <location>
        <begin position="23"/>
        <end position="110"/>
    </location>
</feature>
<evidence type="ECO:0000313" key="3">
    <source>
        <dbReference type="Proteomes" id="UP000326881"/>
    </source>
</evidence>
<dbReference type="RefSeq" id="WP_153272122.1">
    <property type="nucleotide sequence ID" value="NZ_CP043498.1"/>
</dbReference>
<keyword evidence="1" id="KW-0732">Signal</keyword>
<dbReference type="InterPro" id="IPR058110">
    <property type="entry name" value="GCG_CRPN_dom"/>
</dbReference>
<name>A0A5Q0CDR4_9HYPH</name>
<accession>A0A5Q0CDR4</accession>
<feature type="signal peptide" evidence="1">
    <location>
        <begin position="1"/>
        <end position="22"/>
    </location>
</feature>
<keyword evidence="3" id="KW-1185">Reference proteome</keyword>
<dbReference type="AlphaFoldDB" id="A0A5Q0CDR4"/>
<dbReference type="Proteomes" id="UP000326881">
    <property type="component" value="Chromosome"/>
</dbReference>
<dbReference type="OrthoDB" id="8457022at2"/>
<evidence type="ECO:0000313" key="2">
    <source>
        <dbReference type="EMBL" id="QFY62071.1"/>
    </source>
</evidence>
<sequence>MRITTIALAIAMSGFGVSIAEAMPMPAADSGAAAGNVVKVDYACGRGYHLSRWGNCRPNWRPPPPRYYGGGYGYGRPRWDRPPPPRYGWGYERSWGYRGPPPWARDRYRY</sequence>
<protein>
    <submittedName>
        <fullName evidence="2">Uncharacterized protein</fullName>
    </submittedName>
</protein>
<gene>
    <name evidence="2" type="ORF">FZ934_17710</name>
</gene>
<reference evidence="2 3" key="1">
    <citation type="submission" date="2019-08" db="EMBL/GenBank/DDBJ databases">
        <title>Prosopis cineraria nodule microbiome.</title>
        <authorList>
            <person name="Ali R."/>
            <person name="Chaluvadi S.R."/>
            <person name="Wang X."/>
        </authorList>
    </citation>
    <scope>NUCLEOTIDE SEQUENCE [LARGE SCALE GENOMIC DNA]</scope>
    <source>
        <strain evidence="2 3">BG7</strain>
    </source>
</reference>
<dbReference type="EMBL" id="CP043498">
    <property type="protein sequence ID" value="QFY62071.1"/>
    <property type="molecule type" value="Genomic_DNA"/>
</dbReference>
<dbReference type="NCBIfam" id="NF047412">
    <property type="entry name" value="sig_GCG_CRPN_rpt"/>
    <property type="match status" value="1"/>
</dbReference>
<evidence type="ECO:0000256" key="1">
    <source>
        <dbReference type="SAM" id="SignalP"/>
    </source>
</evidence>
<dbReference type="KEGG" id="rgr:FZ934_17710"/>
<organism evidence="2 3">
    <name type="scientific">Rhizobium grahamii</name>
    <dbReference type="NCBI Taxonomy" id="1120045"/>
    <lineage>
        <taxon>Bacteria</taxon>
        <taxon>Pseudomonadati</taxon>
        <taxon>Pseudomonadota</taxon>
        <taxon>Alphaproteobacteria</taxon>
        <taxon>Hyphomicrobiales</taxon>
        <taxon>Rhizobiaceae</taxon>
        <taxon>Rhizobium/Agrobacterium group</taxon>
        <taxon>Rhizobium</taxon>
    </lineage>
</organism>
<proteinExistence type="predicted"/>